<keyword evidence="2" id="KW-0012">Acyltransferase</keyword>
<dbReference type="RefSeq" id="WP_169454919.1">
    <property type="nucleotide sequence ID" value="NZ_CP051774.1"/>
</dbReference>
<dbReference type="InterPro" id="IPR050832">
    <property type="entry name" value="Bact_Acetyltransf"/>
</dbReference>
<name>A0A858RJ56_9BACT</name>
<dbReference type="PANTHER" id="PTHR43877">
    <property type="entry name" value="AMINOALKYLPHOSPHONATE N-ACETYLTRANSFERASE-RELATED-RELATED"/>
    <property type="match status" value="1"/>
</dbReference>
<gene>
    <name evidence="4" type="ORF">HHL09_12250</name>
</gene>
<dbReference type="GO" id="GO:0016747">
    <property type="term" value="F:acyltransferase activity, transferring groups other than amino-acyl groups"/>
    <property type="evidence" value="ECO:0007669"/>
    <property type="project" value="InterPro"/>
</dbReference>
<evidence type="ECO:0000256" key="1">
    <source>
        <dbReference type="ARBA" id="ARBA00022679"/>
    </source>
</evidence>
<feature type="domain" description="N-acetyltransferase" evidence="3">
    <location>
        <begin position="3"/>
        <end position="150"/>
    </location>
</feature>
<keyword evidence="1 4" id="KW-0808">Transferase</keyword>
<dbReference type="KEGG" id="luo:HHL09_12250"/>
<dbReference type="SUPFAM" id="SSF55729">
    <property type="entry name" value="Acyl-CoA N-acyltransferases (Nat)"/>
    <property type="match status" value="2"/>
</dbReference>
<reference evidence="4 5" key="1">
    <citation type="submission" date="2020-04" db="EMBL/GenBank/DDBJ databases">
        <title>Luteolibacter sp. G-1-1-1 isolated from soil.</title>
        <authorList>
            <person name="Dahal R.H."/>
        </authorList>
    </citation>
    <scope>NUCLEOTIDE SEQUENCE [LARGE SCALE GENOMIC DNA]</scope>
    <source>
        <strain evidence="4 5">G-1-1-1</strain>
    </source>
</reference>
<dbReference type="Proteomes" id="UP000501812">
    <property type="component" value="Chromosome"/>
</dbReference>
<dbReference type="InterPro" id="IPR016181">
    <property type="entry name" value="Acyl_CoA_acyltransferase"/>
</dbReference>
<dbReference type="PROSITE" id="PS51186">
    <property type="entry name" value="GNAT"/>
    <property type="match status" value="1"/>
</dbReference>
<dbReference type="AlphaFoldDB" id="A0A858RJ56"/>
<sequence length="286" mass="31488">MALELVPATEDQVPRLSQICHEAFSSLHDRFSIERDIPNAEVGEMIIAQTVKRPDYTGVMAVLDGQVVGSNFLLHSDEVAGVGPITVDPKVQSKGIGKALMQWVIDEARRREIRQTRLFQEGLNTTSLSLYTALGFDWRDSAVLMQSLPASEEDPSIRPLVAEDLDAVAALSKHTYGFSRAKDAAQLLEWQTPGFVRERDGKVTGYLLATLFGHAGAESDEDLLVLISQAARHLPPPLARFICPMARPAFYRQALAEGHRTMKMLSYMSLGDFVPPQGAFLPSIQA</sequence>
<dbReference type="Pfam" id="PF00583">
    <property type="entry name" value="Acetyltransf_1"/>
    <property type="match status" value="1"/>
</dbReference>
<evidence type="ECO:0000313" key="4">
    <source>
        <dbReference type="EMBL" id="QJE96518.1"/>
    </source>
</evidence>
<dbReference type="EMBL" id="CP051774">
    <property type="protein sequence ID" value="QJE96518.1"/>
    <property type="molecule type" value="Genomic_DNA"/>
</dbReference>
<organism evidence="4 5">
    <name type="scientific">Luteolibacter luteus</name>
    <dbReference type="NCBI Taxonomy" id="2728835"/>
    <lineage>
        <taxon>Bacteria</taxon>
        <taxon>Pseudomonadati</taxon>
        <taxon>Verrucomicrobiota</taxon>
        <taxon>Verrucomicrobiia</taxon>
        <taxon>Verrucomicrobiales</taxon>
        <taxon>Verrucomicrobiaceae</taxon>
        <taxon>Luteolibacter</taxon>
    </lineage>
</organism>
<evidence type="ECO:0000259" key="3">
    <source>
        <dbReference type="PROSITE" id="PS51186"/>
    </source>
</evidence>
<evidence type="ECO:0000256" key="2">
    <source>
        <dbReference type="ARBA" id="ARBA00023315"/>
    </source>
</evidence>
<dbReference type="CDD" id="cd04301">
    <property type="entry name" value="NAT_SF"/>
    <property type="match status" value="1"/>
</dbReference>
<evidence type="ECO:0000313" key="5">
    <source>
        <dbReference type="Proteomes" id="UP000501812"/>
    </source>
</evidence>
<dbReference type="Gene3D" id="3.40.630.30">
    <property type="match status" value="1"/>
</dbReference>
<dbReference type="InterPro" id="IPR000182">
    <property type="entry name" value="GNAT_dom"/>
</dbReference>
<proteinExistence type="predicted"/>
<protein>
    <submittedName>
        <fullName evidence="4">GNAT family N-acetyltransferase</fullName>
    </submittedName>
</protein>
<dbReference type="PANTHER" id="PTHR43877:SF2">
    <property type="entry name" value="AMINOALKYLPHOSPHONATE N-ACETYLTRANSFERASE-RELATED"/>
    <property type="match status" value="1"/>
</dbReference>
<accession>A0A858RJ56</accession>
<keyword evidence="5" id="KW-1185">Reference proteome</keyword>